<dbReference type="EMBL" id="BMGB01000001">
    <property type="protein sequence ID" value="GGB06970.1"/>
    <property type="molecule type" value="Genomic_DNA"/>
</dbReference>
<feature type="transmembrane region" description="Helical" evidence="5">
    <location>
        <begin position="6"/>
        <end position="27"/>
    </location>
</feature>
<reference evidence="6" key="1">
    <citation type="journal article" date="2014" name="Int. J. Syst. Evol. Microbiol.">
        <title>Complete genome sequence of Corynebacterium casei LMG S-19264T (=DSM 44701T), isolated from a smear-ripened cheese.</title>
        <authorList>
            <consortium name="US DOE Joint Genome Institute (JGI-PGF)"/>
            <person name="Walter F."/>
            <person name="Albersmeier A."/>
            <person name="Kalinowski J."/>
            <person name="Ruckert C."/>
        </authorList>
    </citation>
    <scope>NUCLEOTIDE SEQUENCE</scope>
    <source>
        <strain evidence="6">CGMCC 1.12813</strain>
    </source>
</reference>
<evidence type="ECO:0000256" key="5">
    <source>
        <dbReference type="SAM" id="Phobius"/>
    </source>
</evidence>
<evidence type="ECO:0000313" key="7">
    <source>
        <dbReference type="Proteomes" id="UP000606922"/>
    </source>
</evidence>
<sequence>MLWGRIYFGVQAAAGAAWWIAVAVSPFVREVTLGGLDPVAVAAADIPLFVVGSALAASGVRPAVWVATGWTLVVAIALAVYATVTTEAGWGALVMATAAVASVLALCLVLTGRVPTAWLIAGPFSFRPALPRRIAAAHLVSTGAQIVVFWGFFLVVVPLVITSLENRWSVTLPFPSFVPVVGAVVLVLASGLGLWSGVTMSVVGNGTPLPAAMANRLVIAGPYRFIRNPMAVAGFLQGAAVGLLLSSWLVVAYGVLGAVLWNHAIRPHEEADLEKRFGDDFRRYRDTVRCWVPAISR</sequence>
<comment type="subcellular location">
    <subcellularLocation>
        <location evidence="1">Endomembrane system</location>
        <topology evidence="1">Multi-pass membrane protein</topology>
    </subcellularLocation>
</comment>
<keyword evidence="4 5" id="KW-0472">Membrane</keyword>
<feature type="transmembrane region" description="Helical" evidence="5">
    <location>
        <begin position="91"/>
        <end position="114"/>
    </location>
</feature>
<reference evidence="6" key="2">
    <citation type="submission" date="2020-09" db="EMBL/GenBank/DDBJ databases">
        <authorList>
            <person name="Sun Q."/>
            <person name="Zhou Y."/>
        </authorList>
    </citation>
    <scope>NUCLEOTIDE SEQUENCE</scope>
    <source>
        <strain evidence="6">CGMCC 1.12813</strain>
    </source>
</reference>
<gene>
    <name evidence="6" type="ORF">GCM10010979_21900</name>
</gene>
<comment type="caution">
    <text evidence="6">The sequence shown here is derived from an EMBL/GenBank/DDBJ whole genome shotgun (WGS) entry which is preliminary data.</text>
</comment>
<accession>A0A916SLY0</accession>
<dbReference type="Proteomes" id="UP000606922">
    <property type="component" value="Unassembled WGS sequence"/>
</dbReference>
<keyword evidence="3 5" id="KW-1133">Transmembrane helix</keyword>
<evidence type="ECO:0000256" key="1">
    <source>
        <dbReference type="ARBA" id="ARBA00004127"/>
    </source>
</evidence>
<dbReference type="Gene3D" id="1.20.120.1630">
    <property type="match status" value="1"/>
</dbReference>
<protein>
    <submittedName>
        <fullName evidence="6">Protein-S-isoprenylcysteine O-methyltransferase</fullName>
    </submittedName>
</protein>
<dbReference type="RefSeq" id="WP_188510636.1">
    <property type="nucleotide sequence ID" value="NZ_BMGB01000001.1"/>
</dbReference>
<organism evidence="6 7">
    <name type="scientific">Conyzicola nivalis</name>
    <dbReference type="NCBI Taxonomy" id="1477021"/>
    <lineage>
        <taxon>Bacteria</taxon>
        <taxon>Bacillati</taxon>
        <taxon>Actinomycetota</taxon>
        <taxon>Actinomycetes</taxon>
        <taxon>Micrococcales</taxon>
        <taxon>Microbacteriaceae</taxon>
        <taxon>Conyzicola</taxon>
    </lineage>
</organism>
<evidence type="ECO:0000313" key="6">
    <source>
        <dbReference type="EMBL" id="GGB06970.1"/>
    </source>
</evidence>
<feature type="transmembrane region" description="Helical" evidence="5">
    <location>
        <begin position="39"/>
        <end position="57"/>
    </location>
</feature>
<proteinExistence type="predicted"/>
<evidence type="ECO:0000256" key="4">
    <source>
        <dbReference type="ARBA" id="ARBA00023136"/>
    </source>
</evidence>
<dbReference type="AlphaFoldDB" id="A0A916SLY0"/>
<feature type="transmembrane region" description="Helical" evidence="5">
    <location>
        <begin position="134"/>
        <end position="160"/>
    </location>
</feature>
<feature type="transmembrane region" description="Helical" evidence="5">
    <location>
        <begin position="172"/>
        <end position="195"/>
    </location>
</feature>
<feature type="transmembrane region" description="Helical" evidence="5">
    <location>
        <begin position="235"/>
        <end position="261"/>
    </location>
</feature>
<evidence type="ECO:0000256" key="3">
    <source>
        <dbReference type="ARBA" id="ARBA00022989"/>
    </source>
</evidence>
<evidence type="ECO:0000256" key="2">
    <source>
        <dbReference type="ARBA" id="ARBA00022692"/>
    </source>
</evidence>
<keyword evidence="7" id="KW-1185">Reference proteome</keyword>
<dbReference type="Pfam" id="PF04191">
    <property type="entry name" value="PEMT"/>
    <property type="match status" value="1"/>
</dbReference>
<name>A0A916SLY0_9MICO</name>
<keyword evidence="2 5" id="KW-0812">Transmembrane</keyword>
<feature type="transmembrane region" description="Helical" evidence="5">
    <location>
        <begin position="63"/>
        <end position="84"/>
    </location>
</feature>
<dbReference type="GO" id="GO:0012505">
    <property type="term" value="C:endomembrane system"/>
    <property type="evidence" value="ECO:0007669"/>
    <property type="project" value="UniProtKB-SubCell"/>
</dbReference>
<dbReference type="InterPro" id="IPR007318">
    <property type="entry name" value="Phopholipid_MeTrfase"/>
</dbReference>